<name>A0AAV1E9R7_OLDCO</name>
<keyword evidence="1" id="KW-0862">Zinc</keyword>
<proteinExistence type="predicted"/>
<dbReference type="SUPFAM" id="SSF57850">
    <property type="entry name" value="RING/U-box"/>
    <property type="match status" value="1"/>
</dbReference>
<evidence type="ECO:0000259" key="2">
    <source>
        <dbReference type="PROSITE" id="PS50089"/>
    </source>
</evidence>
<gene>
    <name evidence="3" type="ORF">OLC1_LOCUS22739</name>
</gene>
<keyword evidence="1" id="KW-0863">Zinc-finger</keyword>
<dbReference type="InterPro" id="IPR002035">
    <property type="entry name" value="VWF_A"/>
</dbReference>
<dbReference type="PANTHER" id="PTHR10579:SF43">
    <property type="entry name" value="ZINC FINGER (C3HC4-TYPE RING FINGER) FAMILY PROTEIN"/>
    <property type="match status" value="1"/>
</dbReference>
<dbReference type="PANTHER" id="PTHR10579">
    <property type="entry name" value="CALCIUM-ACTIVATED CHLORIDE CHANNEL REGULATOR"/>
    <property type="match status" value="1"/>
</dbReference>
<dbReference type="Pfam" id="PF13519">
    <property type="entry name" value="VWA_2"/>
    <property type="match status" value="1"/>
</dbReference>
<dbReference type="InterPro" id="IPR051266">
    <property type="entry name" value="CLCR"/>
</dbReference>
<keyword evidence="1" id="KW-0479">Metal-binding</keyword>
<dbReference type="AlphaFoldDB" id="A0AAV1E9R7"/>
<organism evidence="3 4">
    <name type="scientific">Oldenlandia corymbosa var. corymbosa</name>
    <dbReference type="NCBI Taxonomy" id="529605"/>
    <lineage>
        <taxon>Eukaryota</taxon>
        <taxon>Viridiplantae</taxon>
        <taxon>Streptophyta</taxon>
        <taxon>Embryophyta</taxon>
        <taxon>Tracheophyta</taxon>
        <taxon>Spermatophyta</taxon>
        <taxon>Magnoliopsida</taxon>
        <taxon>eudicotyledons</taxon>
        <taxon>Gunneridae</taxon>
        <taxon>Pentapetalae</taxon>
        <taxon>asterids</taxon>
        <taxon>lamiids</taxon>
        <taxon>Gentianales</taxon>
        <taxon>Rubiaceae</taxon>
        <taxon>Rubioideae</taxon>
        <taxon>Spermacoceae</taxon>
        <taxon>Hedyotis-Oldenlandia complex</taxon>
        <taxon>Oldenlandia</taxon>
    </lineage>
</organism>
<dbReference type="Proteomes" id="UP001161247">
    <property type="component" value="Chromosome 8"/>
</dbReference>
<dbReference type="SMART" id="SM00184">
    <property type="entry name" value="RING"/>
    <property type="match status" value="1"/>
</dbReference>
<dbReference type="SUPFAM" id="SSF53300">
    <property type="entry name" value="vWA-like"/>
    <property type="match status" value="1"/>
</dbReference>
<feature type="domain" description="RING-type" evidence="2">
    <location>
        <begin position="21"/>
        <end position="68"/>
    </location>
</feature>
<dbReference type="InterPro" id="IPR013083">
    <property type="entry name" value="Znf_RING/FYVE/PHD"/>
</dbReference>
<dbReference type="InterPro" id="IPR036465">
    <property type="entry name" value="vWFA_dom_sf"/>
</dbReference>
<dbReference type="PROSITE" id="PS50089">
    <property type="entry name" value="ZF_RING_2"/>
    <property type="match status" value="1"/>
</dbReference>
<keyword evidence="4" id="KW-1185">Reference proteome</keyword>
<sequence length="296" mass="33150">MEKLHSILNGHLGSRFSPSCCSICSSSMEKGNGQAIFTVECSHSFHFNCIITSYLKGQGNHQVCPVWNVKWTEIPLQYGFNDDESLDAQTQSKQSFSENEPSTMKLKTYKEFLAISHSMQGSKIALLKPAMGFLIQNLGPNDRLPVIAFSDTARRLFPLSRMYESGKQQALQSVNLLEADGTTNIADGLSMGAKVLEDSRYKNTCIGGLLRVVVKELQVNIECVDARVSLRDETALLKVKCDYIDPLTKEMVTVRSEEVRIRRPKEVGHQDVSVEVDRQQRRLEAVEATALDFKII</sequence>
<accession>A0AAV1E9R7</accession>
<dbReference type="InterPro" id="IPR001841">
    <property type="entry name" value="Znf_RING"/>
</dbReference>
<dbReference type="Pfam" id="PF17123">
    <property type="entry name" value="zf-RING_11"/>
    <property type="match status" value="1"/>
</dbReference>
<evidence type="ECO:0000256" key="1">
    <source>
        <dbReference type="PROSITE-ProRule" id="PRU00175"/>
    </source>
</evidence>
<reference evidence="3" key="1">
    <citation type="submission" date="2023-03" db="EMBL/GenBank/DDBJ databases">
        <authorList>
            <person name="Julca I."/>
        </authorList>
    </citation>
    <scope>NUCLEOTIDE SEQUENCE</scope>
</reference>
<evidence type="ECO:0000313" key="4">
    <source>
        <dbReference type="Proteomes" id="UP001161247"/>
    </source>
</evidence>
<protein>
    <submittedName>
        <fullName evidence="3">OLC1v1017591C1</fullName>
    </submittedName>
</protein>
<dbReference type="EMBL" id="OX459125">
    <property type="protein sequence ID" value="CAI9116449.1"/>
    <property type="molecule type" value="Genomic_DNA"/>
</dbReference>
<dbReference type="Gene3D" id="3.30.40.10">
    <property type="entry name" value="Zinc/RING finger domain, C3HC4 (zinc finger)"/>
    <property type="match status" value="1"/>
</dbReference>
<evidence type="ECO:0000313" key="3">
    <source>
        <dbReference type="EMBL" id="CAI9116449.1"/>
    </source>
</evidence>
<dbReference type="GO" id="GO:0008270">
    <property type="term" value="F:zinc ion binding"/>
    <property type="evidence" value="ECO:0007669"/>
    <property type="project" value="UniProtKB-KW"/>
</dbReference>
<dbReference type="Gene3D" id="3.40.50.410">
    <property type="entry name" value="von Willebrand factor, type A domain"/>
    <property type="match status" value="1"/>
</dbReference>